<dbReference type="Proteomes" id="UP000000602">
    <property type="component" value="Chromosome"/>
</dbReference>
<evidence type="ECO:0000313" key="2">
    <source>
        <dbReference type="EMBL" id="CAG37055.1"/>
    </source>
</evidence>
<dbReference type="STRING" id="177439.DP2326"/>
<proteinExistence type="predicted"/>
<protein>
    <submittedName>
        <fullName evidence="2">Uncharacterized protein</fullName>
    </submittedName>
</protein>
<dbReference type="KEGG" id="dps:DP2326"/>
<organism evidence="2 3">
    <name type="scientific">Desulfotalea psychrophila (strain LSv54 / DSM 12343)</name>
    <dbReference type="NCBI Taxonomy" id="177439"/>
    <lineage>
        <taxon>Bacteria</taxon>
        <taxon>Pseudomonadati</taxon>
        <taxon>Thermodesulfobacteriota</taxon>
        <taxon>Desulfobulbia</taxon>
        <taxon>Desulfobulbales</taxon>
        <taxon>Desulfocapsaceae</taxon>
        <taxon>Desulfotalea</taxon>
    </lineage>
</organism>
<gene>
    <name evidence="2" type="ordered locus">DP2326</name>
</gene>
<name>Q6AKS0_DESPS</name>
<evidence type="ECO:0000313" key="3">
    <source>
        <dbReference type="Proteomes" id="UP000000602"/>
    </source>
</evidence>
<sequence length="88" mass="10115">MMATVIYVTAINGLINDLFMIFFLSYCVVNVVRVDISEVIASFIPYLCTVESNCNYGKKILLPLIEHLRAEWREGRMDRNYPVKLLPG</sequence>
<accession>Q6AKS0</accession>
<keyword evidence="1" id="KW-1133">Transmembrane helix</keyword>
<keyword evidence="1" id="KW-0472">Membrane</keyword>
<reference evidence="3" key="1">
    <citation type="journal article" date="2004" name="Environ. Microbiol.">
        <title>The genome of Desulfotalea psychrophila, a sulfate-reducing bacterium from permanently cold Arctic sediments.</title>
        <authorList>
            <person name="Rabus R."/>
            <person name="Ruepp A."/>
            <person name="Frickey T."/>
            <person name="Rattei T."/>
            <person name="Fartmann B."/>
            <person name="Stark M."/>
            <person name="Bauer M."/>
            <person name="Zibat A."/>
            <person name="Lombardot T."/>
            <person name="Becker I."/>
            <person name="Amann J."/>
            <person name="Gellner K."/>
            <person name="Teeling H."/>
            <person name="Leuschner W.D."/>
            <person name="Gloeckner F.-O."/>
            <person name="Lupas A.N."/>
            <person name="Amann R."/>
            <person name="Klenk H.-P."/>
        </authorList>
    </citation>
    <scope>NUCLEOTIDE SEQUENCE [LARGE SCALE GENOMIC DNA]</scope>
    <source>
        <strain evidence="3">DSM 12343 / LSv54</strain>
    </source>
</reference>
<dbReference type="HOGENOM" id="CLU_2464079_0_0_7"/>
<feature type="transmembrane region" description="Helical" evidence="1">
    <location>
        <begin position="6"/>
        <end position="29"/>
    </location>
</feature>
<keyword evidence="1" id="KW-0812">Transmembrane</keyword>
<dbReference type="EMBL" id="CR522870">
    <property type="protein sequence ID" value="CAG37055.1"/>
    <property type="molecule type" value="Genomic_DNA"/>
</dbReference>
<keyword evidence="3" id="KW-1185">Reference proteome</keyword>
<evidence type="ECO:0000256" key="1">
    <source>
        <dbReference type="SAM" id="Phobius"/>
    </source>
</evidence>
<dbReference type="AlphaFoldDB" id="Q6AKS0"/>